<dbReference type="AlphaFoldDB" id="A0A5J4QLR7"/>
<feature type="domain" description="Glycoside hydrolase 123 N-terminal" evidence="2">
    <location>
        <begin position="84"/>
        <end position="226"/>
    </location>
</feature>
<dbReference type="EMBL" id="SNRY01003186">
    <property type="protein sequence ID" value="KAA6321891.1"/>
    <property type="molecule type" value="Genomic_DNA"/>
</dbReference>
<evidence type="ECO:0000313" key="3">
    <source>
        <dbReference type="EMBL" id="KAA6321891.1"/>
    </source>
</evidence>
<dbReference type="Pfam" id="PF13320">
    <property type="entry name" value="GH123_cat"/>
    <property type="match status" value="1"/>
</dbReference>
<comment type="caution">
    <text evidence="3">The sequence shown here is derived from an EMBL/GenBank/DDBJ whole genome shotgun (WGS) entry which is preliminary data.</text>
</comment>
<proteinExistence type="predicted"/>
<gene>
    <name evidence="3" type="ORF">EZS27_028511</name>
</gene>
<dbReference type="Pfam" id="PF22680">
    <property type="entry name" value="Glyco_hydro_123_N_2"/>
    <property type="match status" value="1"/>
</dbReference>
<reference evidence="3" key="1">
    <citation type="submission" date="2019-03" db="EMBL/GenBank/DDBJ databases">
        <title>Single cell metagenomics reveals metabolic interactions within the superorganism composed of flagellate Streblomastix strix and complex community of Bacteroidetes bacteria on its surface.</title>
        <authorList>
            <person name="Treitli S.C."/>
            <person name="Kolisko M."/>
            <person name="Husnik F."/>
            <person name="Keeling P."/>
            <person name="Hampl V."/>
        </authorList>
    </citation>
    <scope>NUCLEOTIDE SEQUENCE</scope>
    <source>
        <strain evidence="3">STM</strain>
    </source>
</reference>
<dbReference type="InterPro" id="IPR025150">
    <property type="entry name" value="GH123_cat"/>
</dbReference>
<evidence type="ECO:0000259" key="2">
    <source>
        <dbReference type="Pfam" id="PF22680"/>
    </source>
</evidence>
<feature type="non-terminal residue" evidence="3">
    <location>
        <position position="429"/>
    </location>
</feature>
<organism evidence="3">
    <name type="scientific">termite gut metagenome</name>
    <dbReference type="NCBI Taxonomy" id="433724"/>
    <lineage>
        <taxon>unclassified sequences</taxon>
        <taxon>metagenomes</taxon>
        <taxon>organismal metagenomes</taxon>
    </lineage>
</organism>
<protein>
    <submittedName>
        <fullName evidence="3">Uncharacterized protein</fullName>
    </submittedName>
</protein>
<evidence type="ECO:0000259" key="1">
    <source>
        <dbReference type="Pfam" id="PF13320"/>
    </source>
</evidence>
<accession>A0A5J4QLR7</accession>
<name>A0A5J4QLR7_9ZZZZ</name>
<feature type="domain" description="Glycoside hydrolase 123 catalytic" evidence="1">
    <location>
        <begin position="259"/>
        <end position="429"/>
    </location>
</feature>
<dbReference type="InterPro" id="IPR053850">
    <property type="entry name" value="Glyco_hydro_123_N_2"/>
</dbReference>
<sequence length="429" mass="49525">MYPCKTGFISVFCTRYFVEIILIINNMPISKPSKIILCFLLCPTLFGYAQTEKFPLGEYEELTDEKTYDNIDIWSTQTDTQLSWGSTDTRYVKWNVPLIRKALKFSAKAWKGERINAQAVLWTRKDLSDVTVTVSDLKCGTSMIPSSAIKTNFVRYVMTDELNKDGKGACGYRPDKAEWDSSLVADVLDRAERINVKANTVQPVWINIWIPSGTKAGKYKGKLAVSEKNAPPMTLHIDLEVLNRTLPLPKDWRFHLDLWQNPYSVARYYQVPLWSQAHFDAMRPIMQLLANAGQKVITATIMHKPWNGQTEDVFDAMVGKTKKIDGSWAYDYTVFDRWVEFMHSVGIDRQINCYTLIPWALDFDYFDQATNRVLFVKTTQGSTLYNEYWGNFLSDFAKHLRQKGWFDKTTIAMDERSLASMMETIKLIR</sequence>